<gene>
    <name evidence="7" type="ORF">ABXS05_04080</name>
</gene>
<dbReference type="Pfam" id="PF02086">
    <property type="entry name" value="MethyltransfD12"/>
    <property type="match status" value="1"/>
</dbReference>
<dbReference type="SUPFAM" id="SSF53335">
    <property type="entry name" value="S-adenosyl-L-methionine-dependent methyltransferases"/>
    <property type="match status" value="1"/>
</dbReference>
<sequence length="273" mass="30692">MHSSDHGYRTVNPTQPVAGYVGGKRQLARRIISAIEAVPHGLYAEPFVGMGGVFLRRTSAPKAEAINDMSKDVAGLFRILQRHYQAFMDTLKWQITSRADFERLVATDPETLTDLERAARFLYLQRLSFGGKVVGRTFGIDTNGPARFDITKLGSMLEAVHDRLAGVVVDCLPWEKFIARWDRPHTLFYVDPPYWGTEHYYGRGMFEPADHQRLAAVLKGLRGRFILSLNDCPEVRQLYSWATLQEAKLSYTMAGAGRACRVSELIIGNALGR</sequence>
<dbReference type="GO" id="GO:0032259">
    <property type="term" value="P:methylation"/>
    <property type="evidence" value="ECO:0007669"/>
    <property type="project" value="UniProtKB-KW"/>
</dbReference>
<dbReference type="PRINTS" id="PR00505">
    <property type="entry name" value="D12N6MTFRASE"/>
</dbReference>
<protein>
    <recommendedName>
        <fullName evidence="2">site-specific DNA-methyltransferase (adenine-specific)</fullName>
        <ecNumber evidence="2">2.1.1.72</ecNumber>
    </recommendedName>
</protein>
<dbReference type="InterPro" id="IPR012263">
    <property type="entry name" value="M_m6A_EcoRV"/>
</dbReference>
<dbReference type="InterPro" id="IPR012327">
    <property type="entry name" value="MeTrfase_D12"/>
</dbReference>
<keyword evidence="4" id="KW-0808">Transferase</keyword>
<dbReference type="Proteomes" id="UP001555786">
    <property type="component" value="Unassembled WGS sequence"/>
</dbReference>
<evidence type="ECO:0000256" key="2">
    <source>
        <dbReference type="ARBA" id="ARBA00011900"/>
    </source>
</evidence>
<keyword evidence="3 7" id="KW-0489">Methyltransferase</keyword>
<keyword evidence="5" id="KW-0949">S-adenosyl-L-methionine</keyword>
<organism evidence="7 8">
    <name type="scientific">Labrys neptuniae</name>
    <dbReference type="NCBI Taxonomy" id="376174"/>
    <lineage>
        <taxon>Bacteria</taxon>
        <taxon>Pseudomonadati</taxon>
        <taxon>Pseudomonadota</taxon>
        <taxon>Alphaproteobacteria</taxon>
        <taxon>Hyphomicrobiales</taxon>
        <taxon>Xanthobacteraceae</taxon>
        <taxon>Labrys</taxon>
    </lineage>
</organism>
<reference evidence="7 8" key="1">
    <citation type="submission" date="2024-07" db="EMBL/GenBank/DDBJ databases">
        <title>Description of Labrys sedimenti sp. nov., isolated from a diclofenac-degrading enrichment culture.</title>
        <authorList>
            <person name="Tancsics A."/>
            <person name="Csepanyi A."/>
        </authorList>
    </citation>
    <scope>NUCLEOTIDE SEQUENCE [LARGE SCALE GENOMIC DNA]</scope>
    <source>
        <strain evidence="7 8">LMG 23578</strain>
    </source>
</reference>
<evidence type="ECO:0000256" key="6">
    <source>
        <dbReference type="ARBA" id="ARBA00047942"/>
    </source>
</evidence>
<name>A0ABV3PGE5_9HYPH</name>
<evidence type="ECO:0000256" key="5">
    <source>
        <dbReference type="ARBA" id="ARBA00022691"/>
    </source>
</evidence>
<proteinExistence type="inferred from homology"/>
<evidence type="ECO:0000313" key="8">
    <source>
        <dbReference type="Proteomes" id="UP001555786"/>
    </source>
</evidence>
<dbReference type="PIRSF" id="PIRSF000398">
    <property type="entry name" value="M_m6A_EcoRV"/>
    <property type="match status" value="1"/>
</dbReference>
<dbReference type="InterPro" id="IPR029063">
    <property type="entry name" value="SAM-dependent_MTases_sf"/>
</dbReference>
<evidence type="ECO:0000256" key="1">
    <source>
        <dbReference type="ARBA" id="ARBA00006594"/>
    </source>
</evidence>
<dbReference type="EC" id="2.1.1.72" evidence="2"/>
<dbReference type="Gene3D" id="3.40.50.150">
    <property type="entry name" value="Vaccinia Virus protein VP39"/>
    <property type="match status" value="1"/>
</dbReference>
<accession>A0ABV3PGE5</accession>
<dbReference type="EMBL" id="JBFNQD010000001">
    <property type="protein sequence ID" value="MEW9304700.1"/>
    <property type="molecule type" value="Genomic_DNA"/>
</dbReference>
<keyword evidence="8" id="KW-1185">Reference proteome</keyword>
<dbReference type="PANTHER" id="PTHR30481">
    <property type="entry name" value="DNA ADENINE METHYLASE"/>
    <property type="match status" value="1"/>
</dbReference>
<comment type="caution">
    <text evidence="7">The sequence shown here is derived from an EMBL/GenBank/DDBJ whole genome shotgun (WGS) entry which is preliminary data.</text>
</comment>
<dbReference type="Gene3D" id="1.10.1020.10">
    <property type="entry name" value="Adenine-specific Methyltransferase, Domain 2"/>
    <property type="match status" value="1"/>
</dbReference>
<evidence type="ECO:0000256" key="4">
    <source>
        <dbReference type="ARBA" id="ARBA00022679"/>
    </source>
</evidence>
<evidence type="ECO:0000256" key="3">
    <source>
        <dbReference type="ARBA" id="ARBA00022603"/>
    </source>
</evidence>
<dbReference type="GO" id="GO:0008168">
    <property type="term" value="F:methyltransferase activity"/>
    <property type="evidence" value="ECO:0007669"/>
    <property type="project" value="UniProtKB-KW"/>
</dbReference>
<dbReference type="PANTHER" id="PTHR30481:SF4">
    <property type="entry name" value="SITE-SPECIFIC DNA-METHYLTRANSFERASE (ADENINE-SPECIFIC)"/>
    <property type="match status" value="1"/>
</dbReference>
<dbReference type="InterPro" id="IPR023095">
    <property type="entry name" value="Ade_MeTrfase_dom_2"/>
</dbReference>
<comment type="similarity">
    <text evidence="1">Belongs to the N(4)/N(6)-methyltransferase family.</text>
</comment>
<evidence type="ECO:0000313" key="7">
    <source>
        <dbReference type="EMBL" id="MEW9304700.1"/>
    </source>
</evidence>
<comment type="catalytic activity">
    <reaction evidence="6">
        <text>a 2'-deoxyadenosine in DNA + S-adenosyl-L-methionine = an N(6)-methyl-2'-deoxyadenosine in DNA + S-adenosyl-L-homocysteine + H(+)</text>
        <dbReference type="Rhea" id="RHEA:15197"/>
        <dbReference type="Rhea" id="RHEA-COMP:12418"/>
        <dbReference type="Rhea" id="RHEA-COMP:12419"/>
        <dbReference type="ChEBI" id="CHEBI:15378"/>
        <dbReference type="ChEBI" id="CHEBI:57856"/>
        <dbReference type="ChEBI" id="CHEBI:59789"/>
        <dbReference type="ChEBI" id="CHEBI:90615"/>
        <dbReference type="ChEBI" id="CHEBI:90616"/>
        <dbReference type="EC" id="2.1.1.72"/>
    </reaction>
</comment>